<dbReference type="Proteomes" id="UP000035648">
    <property type="component" value="Chromosome"/>
</dbReference>
<dbReference type="GO" id="GO:0005524">
    <property type="term" value="F:ATP binding"/>
    <property type="evidence" value="ECO:0007669"/>
    <property type="project" value="InterPro"/>
</dbReference>
<dbReference type="InterPro" id="IPR003724">
    <property type="entry name" value="CblAdoTrfase_CobA"/>
</dbReference>
<dbReference type="InterPro" id="IPR027417">
    <property type="entry name" value="P-loop_NTPase"/>
</dbReference>
<dbReference type="PIRSF" id="PIRSF015617">
    <property type="entry name" value="Adensltrnsf_CobA"/>
    <property type="match status" value="1"/>
</dbReference>
<dbReference type="EC" id="2.5.1.17" evidence="1"/>
<name>A0A0G4B1X1_9BACT</name>
<dbReference type="GO" id="GO:0009236">
    <property type="term" value="P:cobalamin biosynthetic process"/>
    <property type="evidence" value="ECO:0007669"/>
    <property type="project" value="InterPro"/>
</dbReference>
<dbReference type="EMBL" id="CP011213">
    <property type="protein sequence ID" value="AKM81829.1"/>
    <property type="molecule type" value="Genomic_DNA"/>
</dbReference>
<dbReference type="STRING" id="1618337.UT28_C0001G0010"/>
<dbReference type="Gene3D" id="3.40.50.300">
    <property type="entry name" value="P-loop containing nucleotide triphosphate hydrolases"/>
    <property type="match status" value="1"/>
</dbReference>
<evidence type="ECO:0000313" key="1">
    <source>
        <dbReference type="EMBL" id="AKM81829.1"/>
    </source>
</evidence>
<reference evidence="1 2" key="1">
    <citation type="journal article" date="2015" name="Nature">
        <title>rRNA introns, odd ribosomes, and small enigmatic genomes across a large radiation of phyla.</title>
        <authorList>
            <person name="Brown C.T."/>
            <person name="Hug L.A."/>
            <person name="Thomas B.C."/>
            <person name="Sharon I."/>
            <person name="Castelle C.J."/>
            <person name="Singh A."/>
            <person name="Wilkins M.J."/>
            <person name="Williams K.H."/>
            <person name="Banfield J.F."/>
        </authorList>
    </citation>
    <scope>NUCLEOTIDE SEQUENCE [LARGE SCALE GENOMIC DNA]</scope>
</reference>
<evidence type="ECO:0000313" key="2">
    <source>
        <dbReference type="Proteomes" id="UP000035648"/>
    </source>
</evidence>
<dbReference type="AlphaFoldDB" id="A0A0G4B1X1"/>
<organism evidence="1 2">
    <name type="scientific">Berkelbacteria bacterium GW2011_GWE1_39_12</name>
    <dbReference type="NCBI Taxonomy" id="1618337"/>
    <lineage>
        <taxon>Bacteria</taxon>
        <taxon>Candidatus Berkelbacteria</taxon>
    </lineage>
</organism>
<dbReference type="PANTHER" id="PTHR46638">
    <property type="entry name" value="CORRINOID ADENOSYLTRANSFERASE"/>
    <property type="match status" value="1"/>
</dbReference>
<dbReference type="KEGG" id="bbgw:UT28_C0001G0010"/>
<dbReference type="Pfam" id="PF02572">
    <property type="entry name" value="CobA_CobO_BtuR"/>
    <property type="match status" value="1"/>
</dbReference>
<accession>A0A0G4B1X1</accession>
<protein>
    <submittedName>
        <fullName evidence="1">Cob(I)yrinic acid a,c-diamide adenosyltransferase, cob(I)alamin adenosyltransferase</fullName>
        <ecNumber evidence="1">2.5.1.17</ecNumber>
    </submittedName>
</protein>
<gene>
    <name evidence="1" type="primary">cobO</name>
    <name evidence="1" type="ORF">UT28_C0001G0010</name>
</gene>
<keyword evidence="1" id="KW-0808">Transferase</keyword>
<sequence length="183" mass="20407">MIQIYTGDGKGKTTAALGLALRACGAGKKVALVQFLKAPKFSEHIAIKKYKLPIDVFAFGIGFYISSEIPRAVKQSYKIVDNHTVDEHRLAAKKGLLKAEELIKSKKYDIVIFDEINVAIGFKLLDTDNVIALLKTVPKNKEIILTGRKANAKIKKMADLVTEMKKQKHYFDKGKNARKGIEF</sequence>
<dbReference type="PANTHER" id="PTHR46638:SF1">
    <property type="entry name" value="CORRINOID ADENOSYLTRANSFERASE"/>
    <property type="match status" value="1"/>
</dbReference>
<dbReference type="SUPFAM" id="SSF52540">
    <property type="entry name" value="P-loop containing nucleoside triphosphate hydrolases"/>
    <property type="match status" value="1"/>
</dbReference>
<dbReference type="GO" id="GO:0008817">
    <property type="term" value="F:corrinoid adenosyltransferase activity"/>
    <property type="evidence" value="ECO:0007669"/>
    <property type="project" value="UniProtKB-EC"/>
</dbReference>
<proteinExistence type="predicted"/>